<reference evidence="4" key="1">
    <citation type="submission" date="2019-08" db="EMBL/GenBank/DDBJ databases">
        <title>Limnoglobus roseus gen. nov., sp. nov., a novel freshwater planctomycete with a giant genome from the family Gemmataceae.</title>
        <authorList>
            <person name="Kulichevskaya I.S."/>
            <person name="Naumoff D.G."/>
            <person name="Miroshnikov K."/>
            <person name="Ivanova A."/>
            <person name="Philippov D.A."/>
            <person name="Hakobyan A."/>
            <person name="Rijpstra I.C."/>
            <person name="Sinninghe Damste J.S."/>
            <person name="Liesack W."/>
            <person name="Dedysh S.N."/>
        </authorList>
    </citation>
    <scope>NUCLEOTIDE SEQUENCE [LARGE SCALE GENOMIC DNA]</scope>
    <source>
        <strain evidence="4">PX52</strain>
    </source>
</reference>
<protein>
    <submittedName>
        <fullName evidence="3">ParB-like partition protein</fullName>
    </submittedName>
</protein>
<evidence type="ECO:0000256" key="1">
    <source>
        <dbReference type="ARBA" id="ARBA00006295"/>
    </source>
</evidence>
<dbReference type="EMBL" id="CP042425">
    <property type="protein sequence ID" value="QEL18774.1"/>
    <property type="molecule type" value="Genomic_DNA"/>
</dbReference>
<dbReference type="SMART" id="SM00470">
    <property type="entry name" value="ParB"/>
    <property type="match status" value="1"/>
</dbReference>
<dbReference type="GO" id="GO:0007059">
    <property type="term" value="P:chromosome segregation"/>
    <property type="evidence" value="ECO:0007669"/>
    <property type="project" value="TreeGrafter"/>
</dbReference>
<dbReference type="InterPro" id="IPR036086">
    <property type="entry name" value="ParB/Sulfiredoxin_sf"/>
</dbReference>
<dbReference type="PANTHER" id="PTHR33375:SF1">
    <property type="entry name" value="CHROMOSOME-PARTITIONING PROTEIN PARB-RELATED"/>
    <property type="match status" value="1"/>
</dbReference>
<dbReference type="InterPro" id="IPR050336">
    <property type="entry name" value="Chromosome_partition/occlusion"/>
</dbReference>
<proteinExistence type="inferred from homology"/>
<name>A0A5C1ANI0_9BACT</name>
<dbReference type="InterPro" id="IPR003115">
    <property type="entry name" value="ParB_N"/>
</dbReference>
<evidence type="ECO:0000259" key="2">
    <source>
        <dbReference type="SMART" id="SM00470"/>
    </source>
</evidence>
<dbReference type="Gene3D" id="3.90.1530.30">
    <property type="match status" value="1"/>
</dbReference>
<dbReference type="GO" id="GO:0005694">
    <property type="term" value="C:chromosome"/>
    <property type="evidence" value="ECO:0007669"/>
    <property type="project" value="TreeGrafter"/>
</dbReference>
<dbReference type="Pfam" id="PF02195">
    <property type="entry name" value="ParB_N"/>
    <property type="match status" value="1"/>
</dbReference>
<evidence type="ECO:0000313" key="3">
    <source>
        <dbReference type="EMBL" id="QEL18774.1"/>
    </source>
</evidence>
<dbReference type="SUPFAM" id="SSF110849">
    <property type="entry name" value="ParB/Sulfiredoxin"/>
    <property type="match status" value="1"/>
</dbReference>
<comment type="similarity">
    <text evidence="1">Belongs to the ParB family.</text>
</comment>
<feature type="domain" description="ParB-like N-terminal" evidence="2">
    <location>
        <begin position="5"/>
        <end position="91"/>
    </location>
</feature>
<organism evidence="3 4">
    <name type="scientific">Limnoglobus roseus</name>
    <dbReference type="NCBI Taxonomy" id="2598579"/>
    <lineage>
        <taxon>Bacteria</taxon>
        <taxon>Pseudomonadati</taxon>
        <taxon>Planctomycetota</taxon>
        <taxon>Planctomycetia</taxon>
        <taxon>Gemmatales</taxon>
        <taxon>Gemmataceae</taxon>
        <taxon>Limnoglobus</taxon>
    </lineage>
</organism>
<evidence type="ECO:0000313" key="4">
    <source>
        <dbReference type="Proteomes" id="UP000324974"/>
    </source>
</evidence>
<dbReference type="InterPro" id="IPR004437">
    <property type="entry name" value="ParB/RepB/Spo0J"/>
</dbReference>
<dbReference type="NCBIfam" id="TIGR00180">
    <property type="entry name" value="parB_part"/>
    <property type="match status" value="1"/>
</dbReference>
<dbReference type="KEGG" id="lrs:PX52LOC_05812"/>
<gene>
    <name evidence="3" type="ORF">PX52LOC_05812</name>
</gene>
<dbReference type="Gene3D" id="1.10.10.2830">
    <property type="match status" value="1"/>
</dbReference>
<keyword evidence="4" id="KW-1185">Reference proteome</keyword>
<sequence>MTQFASKPLTWFKTNPQVRKLFDEAELRLLGESLKVRQLQPVVAKPDGTLIAGERRFRAAKLAGLATLDVVISEEPLTDSQLRIFQLTENVHRADLTGFEKWQACVELQQLNPQWMAKDLAQHLHLDPSMVTRILSPSKCIVPAQEALAAGKLGISDCYALSKVDEPQQAELLAMKLNGASRDAIEQQGRKRRASTAPAVRLSRVRISLPEVSIVVTGDGISLDEVIDALAEAGKEAKKAREQSLDVKTWENVMRDRAKAKTPE</sequence>
<dbReference type="AlphaFoldDB" id="A0A5C1ANI0"/>
<dbReference type="SUPFAM" id="SSF109709">
    <property type="entry name" value="KorB DNA-binding domain-like"/>
    <property type="match status" value="1"/>
</dbReference>
<accession>A0A5C1ANI0</accession>
<dbReference type="GO" id="GO:0003677">
    <property type="term" value="F:DNA binding"/>
    <property type="evidence" value="ECO:0007669"/>
    <property type="project" value="InterPro"/>
</dbReference>
<dbReference type="PANTHER" id="PTHR33375">
    <property type="entry name" value="CHROMOSOME-PARTITIONING PROTEIN PARB-RELATED"/>
    <property type="match status" value="1"/>
</dbReference>
<dbReference type="RefSeq" id="WP_168219252.1">
    <property type="nucleotide sequence ID" value="NZ_CP042425.1"/>
</dbReference>
<dbReference type="Proteomes" id="UP000324974">
    <property type="component" value="Chromosome"/>
</dbReference>